<feature type="region of interest" description="Disordered" evidence="1">
    <location>
        <begin position="1"/>
        <end position="45"/>
    </location>
</feature>
<feature type="compositionally biased region" description="Basic and acidic residues" evidence="1">
    <location>
        <begin position="1"/>
        <end position="20"/>
    </location>
</feature>
<gene>
    <name evidence="2" type="ORF">GCM10010319_35880</name>
</gene>
<accession>A0ABN0X5B7</accession>
<dbReference type="EMBL" id="BAAABW010000018">
    <property type="protein sequence ID" value="GAA0355515.1"/>
    <property type="molecule type" value="Genomic_DNA"/>
</dbReference>
<evidence type="ECO:0000256" key="1">
    <source>
        <dbReference type="SAM" id="MobiDB-lite"/>
    </source>
</evidence>
<name>A0ABN0X5B7_9ACTN</name>
<dbReference type="Proteomes" id="UP001500063">
    <property type="component" value="Unassembled WGS sequence"/>
</dbReference>
<organism evidence="2 3">
    <name type="scientific">Streptomyces blastmyceticus</name>
    <dbReference type="NCBI Taxonomy" id="68180"/>
    <lineage>
        <taxon>Bacteria</taxon>
        <taxon>Bacillati</taxon>
        <taxon>Actinomycetota</taxon>
        <taxon>Actinomycetes</taxon>
        <taxon>Kitasatosporales</taxon>
        <taxon>Streptomycetaceae</taxon>
        <taxon>Streptomyces</taxon>
    </lineage>
</organism>
<proteinExistence type="predicted"/>
<evidence type="ECO:0000313" key="3">
    <source>
        <dbReference type="Proteomes" id="UP001500063"/>
    </source>
</evidence>
<comment type="caution">
    <text evidence="2">The sequence shown here is derived from an EMBL/GenBank/DDBJ whole genome shotgun (WGS) entry which is preliminary data.</text>
</comment>
<sequence>MEALDGSEHVAKSHPADAESVRPPFVVARDGSAEPPAPPAGDVTADALTPAYSPTVYDTQEFRDQFARVVIARLRGWQEDMDELRALVDAAARLEAFCLPHQHGAP</sequence>
<keyword evidence="3" id="KW-1185">Reference proteome</keyword>
<protein>
    <submittedName>
        <fullName evidence="2">Uncharacterized protein</fullName>
    </submittedName>
</protein>
<reference evidence="2 3" key="1">
    <citation type="journal article" date="2019" name="Int. J. Syst. Evol. Microbiol.">
        <title>The Global Catalogue of Microorganisms (GCM) 10K type strain sequencing project: providing services to taxonomists for standard genome sequencing and annotation.</title>
        <authorList>
            <consortium name="The Broad Institute Genomics Platform"/>
            <consortium name="The Broad Institute Genome Sequencing Center for Infectious Disease"/>
            <person name="Wu L."/>
            <person name="Ma J."/>
        </authorList>
    </citation>
    <scope>NUCLEOTIDE SEQUENCE [LARGE SCALE GENOMIC DNA]</scope>
    <source>
        <strain evidence="2 3">JCM 4565</strain>
    </source>
</reference>
<evidence type="ECO:0000313" key="2">
    <source>
        <dbReference type="EMBL" id="GAA0355515.1"/>
    </source>
</evidence>
<dbReference type="RefSeq" id="WP_344118859.1">
    <property type="nucleotide sequence ID" value="NZ_BAAABW010000018.1"/>
</dbReference>